<dbReference type="EMBL" id="LR796383">
    <property type="protein sequence ID" value="CAB4140902.1"/>
    <property type="molecule type" value="Genomic_DNA"/>
</dbReference>
<reference evidence="1" key="1">
    <citation type="submission" date="2020-04" db="EMBL/GenBank/DDBJ databases">
        <authorList>
            <person name="Chiriac C."/>
            <person name="Salcher M."/>
            <person name="Ghai R."/>
            <person name="Kavagutti S V."/>
        </authorList>
    </citation>
    <scope>NUCLEOTIDE SEQUENCE</scope>
</reference>
<proteinExistence type="predicted"/>
<organism evidence="1">
    <name type="scientific">uncultured Caudovirales phage</name>
    <dbReference type="NCBI Taxonomy" id="2100421"/>
    <lineage>
        <taxon>Viruses</taxon>
        <taxon>Duplodnaviria</taxon>
        <taxon>Heunggongvirae</taxon>
        <taxon>Uroviricota</taxon>
        <taxon>Caudoviricetes</taxon>
        <taxon>Peduoviridae</taxon>
        <taxon>Maltschvirus</taxon>
        <taxon>Maltschvirus maltsch</taxon>
    </lineage>
</organism>
<sequence length="117" mass="13160">MSETYDKIKHWYGWNGGDRPVHAKTIVDTVDVDGGTWRGEACGADWSHDNRTNDIAAFRITKLYVDPPKPREWWIADFGTDSQSWLAYGSREAVNEGALVGSAKIVHVREVLPEDEA</sequence>
<gene>
    <name evidence="1" type="ORF">UFOVP399_12</name>
</gene>
<protein>
    <submittedName>
        <fullName evidence="1">Uncharacterized protein</fullName>
    </submittedName>
</protein>
<evidence type="ECO:0000313" key="1">
    <source>
        <dbReference type="EMBL" id="CAB4140902.1"/>
    </source>
</evidence>
<name>A0A6J5M3V2_9CAUD</name>
<accession>A0A6J5M3V2</accession>